<evidence type="ECO:0000256" key="1">
    <source>
        <dbReference type="SAM" id="MobiDB-lite"/>
    </source>
</evidence>
<gene>
    <name evidence="3" type="ORF">GEV33_002112</name>
</gene>
<dbReference type="Proteomes" id="UP000719412">
    <property type="component" value="Unassembled WGS sequence"/>
</dbReference>
<protein>
    <recommendedName>
        <fullName evidence="2">Sorting nexin-17/31 FERM domain-containing protein</fullName>
    </recommendedName>
</protein>
<reference evidence="3" key="1">
    <citation type="journal article" date="2020" name="J Insects Food Feed">
        <title>The yellow mealworm (Tenebrio molitor) genome: a resource for the emerging insects as food and feed industry.</title>
        <authorList>
            <person name="Eriksson T."/>
            <person name="Andere A."/>
            <person name="Kelstrup H."/>
            <person name="Emery V."/>
            <person name="Picard C."/>
        </authorList>
    </citation>
    <scope>NUCLEOTIDE SEQUENCE</scope>
    <source>
        <strain evidence="3">Stoneville</strain>
        <tissue evidence="3">Whole head</tissue>
    </source>
</reference>
<comment type="caution">
    <text evidence="3">The sequence shown here is derived from an EMBL/GenBank/DDBJ whole genome shotgun (WGS) entry which is preliminary data.</text>
</comment>
<name>A0A8J6HS28_TENMO</name>
<dbReference type="Pfam" id="PF18116">
    <property type="entry name" value="SNX17_FERM_C"/>
    <property type="match status" value="1"/>
</dbReference>
<dbReference type="EMBL" id="JABDTM020011173">
    <property type="protein sequence ID" value="KAH0820681.1"/>
    <property type="molecule type" value="Genomic_DNA"/>
</dbReference>
<dbReference type="Gene3D" id="2.30.29.30">
    <property type="entry name" value="Pleckstrin-homology domain (PH domain)/Phosphotyrosine-binding domain (PTB)"/>
    <property type="match status" value="1"/>
</dbReference>
<dbReference type="InterPro" id="IPR011993">
    <property type="entry name" value="PH-like_dom_sf"/>
</dbReference>
<accession>A0A8J6HS28</accession>
<dbReference type="InterPro" id="IPR040842">
    <property type="entry name" value="SNX17/31_FERM"/>
</dbReference>
<evidence type="ECO:0000313" key="3">
    <source>
        <dbReference type="EMBL" id="KAH0820681.1"/>
    </source>
</evidence>
<evidence type="ECO:0000259" key="2">
    <source>
        <dbReference type="Pfam" id="PF18116"/>
    </source>
</evidence>
<evidence type="ECO:0000313" key="4">
    <source>
        <dbReference type="Proteomes" id="UP000719412"/>
    </source>
</evidence>
<reference evidence="3" key="2">
    <citation type="submission" date="2021-08" db="EMBL/GenBank/DDBJ databases">
        <authorList>
            <person name="Eriksson T."/>
        </authorList>
    </citation>
    <scope>NUCLEOTIDE SEQUENCE</scope>
    <source>
        <strain evidence="3">Stoneville</strain>
        <tissue evidence="3">Whole head</tissue>
    </source>
</reference>
<organism evidence="3 4">
    <name type="scientific">Tenebrio molitor</name>
    <name type="common">Yellow mealworm beetle</name>
    <dbReference type="NCBI Taxonomy" id="7067"/>
    <lineage>
        <taxon>Eukaryota</taxon>
        <taxon>Metazoa</taxon>
        <taxon>Ecdysozoa</taxon>
        <taxon>Arthropoda</taxon>
        <taxon>Hexapoda</taxon>
        <taxon>Insecta</taxon>
        <taxon>Pterygota</taxon>
        <taxon>Neoptera</taxon>
        <taxon>Endopterygota</taxon>
        <taxon>Coleoptera</taxon>
        <taxon>Polyphaga</taxon>
        <taxon>Cucujiformia</taxon>
        <taxon>Tenebrionidae</taxon>
        <taxon>Tenebrio</taxon>
    </lineage>
</organism>
<keyword evidence="4" id="KW-1185">Reference proteome</keyword>
<dbReference type="AlphaFoldDB" id="A0A8J6HS28"/>
<feature type="domain" description="Sorting nexin-17/31 FERM" evidence="2">
    <location>
        <begin position="415"/>
        <end position="475"/>
    </location>
</feature>
<sequence length="561" mass="63206">MSNLEDTEWMLAKSGASGGPSERQAWGRGSLGAATRETTRERERGAFAQEQLPCQRNPVPVSQPPVVQIVDMFILEDGGMREHRVFLTRMHINSLETSVFIWWLWFGSTAAFALPRTKEYRGSSEVVSAKNGVGAEPSCEELKAMWRFSKRQSRAAEITNEIPMYRDPFSDNVWEPYYATSRSMGGMRMGRHRGRPIYGRVVHKAPLLRIQDLAERNRAFEEVAKMYGTVQRQTEPRRRITAFRLSGGGHLPSLGLTPQSGSFQHLKVSIPSLVHSPLNPSQVLNDTDAQLIPLQLSGNGFSASSLFLQELIRTERARELQEQRMAEEVAARAAALKELAGSGSHRSQANYRDINYNYDVDGREDQSYMGRGGILTFPDLLAPSSRQDPDDTRFLQDYGYSRERPRSQSSSLFDTSSFNVNKQDMAANSQMNVNSGLELSFEYLMSKDKLQWITVSSEQAILMSVCLQSLVDELLMKKNGVQKKQPAINKGNWSYMKRDGSCHLITLDDVNSNSREDGSAQKYQESFSIKKLQEKFSSVSFKTGKEFIENHAFEGIGDDDL</sequence>
<proteinExistence type="predicted"/>
<feature type="region of interest" description="Disordered" evidence="1">
    <location>
        <begin position="13"/>
        <end position="43"/>
    </location>
</feature>